<feature type="transmembrane region" description="Helical" evidence="1">
    <location>
        <begin position="241"/>
        <end position="258"/>
    </location>
</feature>
<keyword evidence="1" id="KW-0472">Membrane</keyword>
<reference evidence="3 4" key="1">
    <citation type="submission" date="2023-10" db="EMBL/GenBank/DDBJ databases">
        <title>Two novel species belonging to the OM43/NOR5 clade.</title>
        <authorList>
            <person name="Park M."/>
        </authorList>
    </citation>
    <scope>NUCLEOTIDE SEQUENCE [LARGE SCALE GENOMIC DNA]</scope>
    <source>
        <strain evidence="3 4">IMCC45268</strain>
    </source>
</reference>
<dbReference type="Proteomes" id="UP001626549">
    <property type="component" value="Chromosome"/>
</dbReference>
<evidence type="ECO:0000313" key="4">
    <source>
        <dbReference type="Proteomes" id="UP001626549"/>
    </source>
</evidence>
<feature type="transmembrane region" description="Helical" evidence="1">
    <location>
        <begin position="121"/>
        <end position="139"/>
    </location>
</feature>
<dbReference type="EC" id="2.3.-.-" evidence="3"/>
<accession>A0ABZ0IGY7</accession>
<evidence type="ECO:0000313" key="3">
    <source>
        <dbReference type="EMBL" id="WOJ98282.1"/>
    </source>
</evidence>
<dbReference type="InterPro" id="IPR050879">
    <property type="entry name" value="Acyltransferase_3"/>
</dbReference>
<feature type="transmembrane region" description="Helical" evidence="1">
    <location>
        <begin position="12"/>
        <end position="37"/>
    </location>
</feature>
<dbReference type="InterPro" id="IPR002656">
    <property type="entry name" value="Acyl_transf_3_dom"/>
</dbReference>
<feature type="transmembrane region" description="Helical" evidence="1">
    <location>
        <begin position="206"/>
        <end position="229"/>
    </location>
</feature>
<proteinExistence type="predicted"/>
<feature type="transmembrane region" description="Helical" evidence="1">
    <location>
        <begin position="305"/>
        <end position="326"/>
    </location>
</feature>
<feature type="transmembrane region" description="Helical" evidence="1">
    <location>
        <begin position="169"/>
        <end position="190"/>
    </location>
</feature>
<feature type="transmembrane region" description="Helical" evidence="1">
    <location>
        <begin position="270"/>
        <end position="293"/>
    </location>
</feature>
<dbReference type="RefSeq" id="WP_407329586.1">
    <property type="nucleotide sequence ID" value="NZ_CP136865.1"/>
</dbReference>
<keyword evidence="1" id="KW-0812">Transmembrane</keyword>
<feature type="transmembrane region" description="Helical" evidence="1">
    <location>
        <begin position="146"/>
        <end position="163"/>
    </location>
</feature>
<feature type="domain" description="Acyltransferase 3" evidence="2">
    <location>
        <begin position="8"/>
        <end position="323"/>
    </location>
</feature>
<evidence type="ECO:0000259" key="2">
    <source>
        <dbReference type="Pfam" id="PF01757"/>
    </source>
</evidence>
<dbReference type="EMBL" id="CP136865">
    <property type="protein sequence ID" value="WOJ98282.1"/>
    <property type="molecule type" value="Genomic_DNA"/>
</dbReference>
<dbReference type="PANTHER" id="PTHR23028:SF53">
    <property type="entry name" value="ACYL_TRANSF_3 DOMAIN-CONTAINING PROTEIN"/>
    <property type="match status" value="1"/>
</dbReference>
<keyword evidence="3" id="KW-0808">Transferase</keyword>
<feature type="transmembrane region" description="Helical" evidence="1">
    <location>
        <begin position="57"/>
        <end position="76"/>
    </location>
</feature>
<keyword evidence="1" id="KW-1133">Transmembrane helix</keyword>
<keyword evidence="4" id="KW-1185">Reference proteome</keyword>
<protein>
    <submittedName>
        <fullName evidence="3">Acyltransferase</fullName>
        <ecNumber evidence="3">2.3.-.-</ecNumber>
    </submittedName>
</protein>
<gene>
    <name evidence="3" type="ORF">R0137_06855</name>
</gene>
<name>A0ABZ0IGY7_9GAMM</name>
<dbReference type="PANTHER" id="PTHR23028">
    <property type="entry name" value="ACETYLTRANSFERASE"/>
    <property type="match status" value="1"/>
</dbReference>
<dbReference type="GO" id="GO:0016746">
    <property type="term" value="F:acyltransferase activity"/>
    <property type="evidence" value="ECO:0007669"/>
    <property type="project" value="UniProtKB-KW"/>
</dbReference>
<evidence type="ECO:0000256" key="1">
    <source>
        <dbReference type="SAM" id="Phobius"/>
    </source>
</evidence>
<organism evidence="3 4">
    <name type="scientific">Congregibacter brevis</name>
    <dbReference type="NCBI Taxonomy" id="3081201"/>
    <lineage>
        <taxon>Bacteria</taxon>
        <taxon>Pseudomonadati</taxon>
        <taxon>Pseudomonadota</taxon>
        <taxon>Gammaproteobacteria</taxon>
        <taxon>Cellvibrionales</taxon>
        <taxon>Halieaceae</taxon>
        <taxon>Congregibacter</taxon>
    </lineage>
</organism>
<dbReference type="Pfam" id="PF01757">
    <property type="entry name" value="Acyl_transf_3"/>
    <property type="match status" value="1"/>
</dbReference>
<sequence>MLAYWVMVFHLVDIPVIGGYAVYAFFVLSGFLMTAIMQESYGYSARGLSRYALNRFLRLYPAYWFVLCITVILLLLTDQVYIRAYKDVLFLPESVGQFLANASMIYPSYFPAEFEPRLSPPTWALTIELIFYATIGLGASKTIKRTTVWLAASLTYYAATYIFDLNGYHRYGAIPAASLPFALGALAYHFRKEAKSLGRLQNRSTALLLVAAYIANALLFAGIALMFWHPTRPYLLDAGKYLNIILATATVVALYWHAPPDWLKRIDKYLGDLSYPLYLIHWQVGALVSYLLYNAPTRGRSSEGLLSLILATVLALGIALAMSRYLDRNIEKIRVQVRSKSN</sequence>
<keyword evidence="3" id="KW-0012">Acyltransferase</keyword>